<feature type="compositionally biased region" description="Low complexity" evidence="2">
    <location>
        <begin position="146"/>
        <end position="159"/>
    </location>
</feature>
<dbReference type="InterPro" id="IPR016024">
    <property type="entry name" value="ARM-type_fold"/>
</dbReference>
<dbReference type="Proteomes" id="UP001301350">
    <property type="component" value="Unassembled WGS sequence"/>
</dbReference>
<reference evidence="3 4" key="1">
    <citation type="submission" date="2022-07" db="EMBL/GenBank/DDBJ databases">
        <title>Genome-wide signatures of adaptation to extreme environments.</title>
        <authorList>
            <person name="Cho C.H."/>
            <person name="Yoon H.S."/>
        </authorList>
    </citation>
    <scope>NUCLEOTIDE SEQUENCE [LARGE SCALE GENOMIC DNA]</scope>
    <source>
        <strain evidence="3 4">DBV 063 E5</strain>
    </source>
</reference>
<comment type="caution">
    <text evidence="3">The sequence shown here is derived from an EMBL/GenBank/DDBJ whole genome shotgun (WGS) entry which is preliminary data.</text>
</comment>
<dbReference type="Pfam" id="PF02985">
    <property type="entry name" value="HEAT"/>
    <property type="match status" value="1"/>
</dbReference>
<keyword evidence="1" id="KW-0677">Repeat</keyword>
<name>A0AAV9IV32_CYACA</name>
<dbReference type="SUPFAM" id="SSF48371">
    <property type="entry name" value="ARM repeat"/>
    <property type="match status" value="1"/>
</dbReference>
<sequence>MQDALRGLESAQRVEQERALQAVRAVLPAAAAELEAARGWCERVLDAESPCWASVCGVFRLGQLVLEQQFGRGAAVEDDALAKRQWQSLMERGALLYMEHTEARVRQAAMAALAAVVRCDGDDQVLRRALPLLLSSVERNLPRKVSNGSAEGEGDASSGVRSATESADTGWHALETSLNGAAECVVALSAAGVVRLAPDLERLFAGEALQHCRRHPNRFVREADLRLVESVLRALTQLPDDAAARRTVTHVADSSLAIIAAGLADNWSQVRYMASKAARALYQVQRQSGAQHGDRIDRVLVPRMCLNRHYVAEGVRQYSQENWVHIFGHSGRELLAVHIRDVMEYFEAESEADNHAVREAACQSIAEVFTKLDAPIVAPYVSRMLRVLMECFRDDSWPVRDCACTACASMVRQFGVGDLEAAQVDALYELWFAHCADNIPSVRQHAAEAVVSVAVALGEAHVQRVLSYLGPALRRALQQSSDAYYSESDATPFDAQRKLARDNDPHLHTGQTMYSCGSLAPKMRPARLRVGCMNCAFSRPPEPWEETDGALMVWGQLVGHGYAQRCVADGSWACVVRELALLAGFAQVTSMLTTLWTQVALAVPHLPLNALQEHQEALVAALRRARRCGHARTESAATDAARALRARLGVL</sequence>
<dbReference type="Gene3D" id="1.25.10.10">
    <property type="entry name" value="Leucine-rich Repeat Variant"/>
    <property type="match status" value="1"/>
</dbReference>
<dbReference type="InterPro" id="IPR011989">
    <property type="entry name" value="ARM-like"/>
</dbReference>
<evidence type="ECO:0000313" key="4">
    <source>
        <dbReference type="Proteomes" id="UP001301350"/>
    </source>
</evidence>
<organism evidence="3 4">
    <name type="scientific">Cyanidium caldarium</name>
    <name type="common">Red alga</name>
    <dbReference type="NCBI Taxonomy" id="2771"/>
    <lineage>
        <taxon>Eukaryota</taxon>
        <taxon>Rhodophyta</taxon>
        <taxon>Bangiophyceae</taxon>
        <taxon>Cyanidiales</taxon>
        <taxon>Cyanidiaceae</taxon>
        <taxon>Cyanidium</taxon>
    </lineage>
</organism>
<dbReference type="EMBL" id="JANCYW010000007">
    <property type="protein sequence ID" value="KAK4536016.1"/>
    <property type="molecule type" value="Genomic_DNA"/>
</dbReference>
<accession>A0AAV9IV32</accession>
<evidence type="ECO:0000256" key="2">
    <source>
        <dbReference type="SAM" id="MobiDB-lite"/>
    </source>
</evidence>
<dbReference type="InterPro" id="IPR000357">
    <property type="entry name" value="HEAT"/>
</dbReference>
<protein>
    <submittedName>
        <fullName evidence="3">Uncharacterized protein</fullName>
    </submittedName>
</protein>
<dbReference type="AlphaFoldDB" id="A0AAV9IV32"/>
<evidence type="ECO:0000313" key="3">
    <source>
        <dbReference type="EMBL" id="KAK4536016.1"/>
    </source>
</evidence>
<feature type="region of interest" description="Disordered" evidence="2">
    <location>
        <begin position="144"/>
        <end position="164"/>
    </location>
</feature>
<proteinExistence type="predicted"/>
<gene>
    <name evidence="3" type="ORF">CDCA_CDCA07G2041</name>
</gene>
<keyword evidence="4" id="KW-1185">Reference proteome</keyword>
<evidence type="ECO:0000256" key="1">
    <source>
        <dbReference type="ARBA" id="ARBA00022737"/>
    </source>
</evidence>